<keyword evidence="2" id="KW-1185">Reference proteome</keyword>
<dbReference type="STRING" id="400682.A0A1X7UWP0"/>
<dbReference type="EnsemblMetazoa" id="Aqu2.1.31792_001">
    <property type="protein sequence ID" value="Aqu2.1.31792_001"/>
    <property type="gene ID" value="Aqu2.1.31792"/>
</dbReference>
<evidence type="ECO:0000313" key="1">
    <source>
        <dbReference type="EnsemblMetazoa" id="Aqu2.1.31792_001"/>
    </source>
</evidence>
<proteinExistence type="predicted"/>
<sequence length="303" mass="34383">MSVVGHLSSCCSHCGTQLGPLCMLRRQLLRPSFPRIANSIAGRFYSKCSASTTTSGSEPPFIYFSSPIIQSWNGWGFMNPETSTVLATKRKRSATPTLTTPRSVKHYKTKNVYLMENLKLDSSKKDRKVLKVTDNRADIGQLSYILFKLREELPQFLSSDHSYRLLYDSNVLFENNFIRFNLSVRGLTNYRLCLGSLKWLTCCLYSNATLELLKITKNPEESKIEARWRIKGVPRGFSQDSKILLDAFSTFKVNKTGQIHVHTIDRVMPLPKNKTAVQSFLAYLRSLILKPALHNTTTSNTPT</sequence>
<name>A0A1X7UWP0_AMPQE</name>
<dbReference type="InParanoid" id="A0A1X7UWP0"/>
<dbReference type="PANTHER" id="PTHR31094:SF2">
    <property type="entry name" value="RIKEN CDNA 2310061I04 GENE"/>
    <property type="match status" value="1"/>
</dbReference>
<organism evidence="1">
    <name type="scientific">Amphimedon queenslandica</name>
    <name type="common">Sponge</name>
    <dbReference type="NCBI Taxonomy" id="400682"/>
    <lineage>
        <taxon>Eukaryota</taxon>
        <taxon>Metazoa</taxon>
        <taxon>Porifera</taxon>
        <taxon>Demospongiae</taxon>
        <taxon>Heteroscleromorpha</taxon>
        <taxon>Haplosclerida</taxon>
        <taxon>Niphatidae</taxon>
        <taxon>Amphimedon</taxon>
    </lineage>
</organism>
<dbReference type="AlphaFoldDB" id="A0A1X7UWP0"/>
<reference evidence="2" key="1">
    <citation type="journal article" date="2010" name="Nature">
        <title>The Amphimedon queenslandica genome and the evolution of animal complexity.</title>
        <authorList>
            <person name="Srivastava M."/>
            <person name="Simakov O."/>
            <person name="Chapman J."/>
            <person name="Fahey B."/>
            <person name="Gauthier M.E."/>
            <person name="Mitros T."/>
            <person name="Richards G.S."/>
            <person name="Conaco C."/>
            <person name="Dacre M."/>
            <person name="Hellsten U."/>
            <person name="Larroux C."/>
            <person name="Putnam N.H."/>
            <person name="Stanke M."/>
            <person name="Adamska M."/>
            <person name="Darling A."/>
            <person name="Degnan S.M."/>
            <person name="Oakley T.H."/>
            <person name="Plachetzki D.C."/>
            <person name="Zhai Y."/>
            <person name="Adamski M."/>
            <person name="Calcino A."/>
            <person name="Cummins S.F."/>
            <person name="Goodstein D.M."/>
            <person name="Harris C."/>
            <person name="Jackson D.J."/>
            <person name="Leys S.P."/>
            <person name="Shu S."/>
            <person name="Woodcroft B.J."/>
            <person name="Vervoort M."/>
            <person name="Kosik K.S."/>
            <person name="Manning G."/>
            <person name="Degnan B.M."/>
            <person name="Rokhsar D.S."/>
        </authorList>
    </citation>
    <scope>NUCLEOTIDE SEQUENCE [LARGE SCALE GENOMIC DNA]</scope>
</reference>
<reference evidence="1" key="2">
    <citation type="submission" date="2017-05" db="UniProtKB">
        <authorList>
            <consortium name="EnsemblMetazoa"/>
        </authorList>
    </citation>
    <scope>IDENTIFICATION</scope>
</reference>
<dbReference type="Pfam" id="PF10184">
    <property type="entry name" value="DUF2358"/>
    <property type="match status" value="1"/>
</dbReference>
<dbReference type="Proteomes" id="UP000007879">
    <property type="component" value="Unassembled WGS sequence"/>
</dbReference>
<dbReference type="KEGG" id="aqu:109581963"/>
<dbReference type="PANTHER" id="PTHR31094">
    <property type="entry name" value="RIKEN CDNA 2310061I04 GENE"/>
    <property type="match status" value="1"/>
</dbReference>
<dbReference type="OrthoDB" id="44820at2759"/>
<evidence type="ECO:0000313" key="2">
    <source>
        <dbReference type="Proteomes" id="UP000007879"/>
    </source>
</evidence>
<protein>
    <submittedName>
        <fullName evidence="1">Uncharacterized protein</fullName>
    </submittedName>
</protein>
<gene>
    <name evidence="1" type="primary">109581963</name>
</gene>
<dbReference type="InterPro" id="IPR018790">
    <property type="entry name" value="DUF2358"/>
</dbReference>
<dbReference type="EnsemblMetazoa" id="XM_019996480.1">
    <property type="protein sequence ID" value="XP_019852039.1"/>
    <property type="gene ID" value="LOC109581963"/>
</dbReference>
<dbReference type="eggNOG" id="KOG4457">
    <property type="taxonomic scope" value="Eukaryota"/>
</dbReference>
<accession>A0A1X7UWP0</accession>